<evidence type="ECO:0000256" key="7">
    <source>
        <dbReference type="ARBA" id="ARBA00023136"/>
    </source>
</evidence>
<reference evidence="10" key="1">
    <citation type="submission" date="2021-05" db="EMBL/GenBank/DDBJ databases">
        <authorList>
            <person name="Pietrasiak N."/>
            <person name="Ward R."/>
            <person name="Stajich J.E."/>
            <person name="Kurbessoian T."/>
        </authorList>
    </citation>
    <scope>NUCLEOTIDE SEQUENCE</scope>
    <source>
        <strain evidence="10">CPER-KK1</strain>
    </source>
</reference>
<evidence type="ECO:0000259" key="9">
    <source>
        <dbReference type="Pfam" id="PF13231"/>
    </source>
</evidence>
<feature type="transmembrane region" description="Helical" evidence="8">
    <location>
        <begin position="210"/>
        <end position="241"/>
    </location>
</feature>
<dbReference type="EMBL" id="JAHHIF010000005">
    <property type="protein sequence ID" value="MBW4543809.1"/>
    <property type="molecule type" value="Genomic_DNA"/>
</dbReference>
<protein>
    <submittedName>
        <fullName evidence="10">Glycosyltransferase family 39 protein</fullName>
        <ecNumber evidence="10">2.4.-.-</ecNumber>
    </submittedName>
</protein>
<dbReference type="GO" id="GO:0009103">
    <property type="term" value="P:lipopolysaccharide biosynthetic process"/>
    <property type="evidence" value="ECO:0007669"/>
    <property type="project" value="UniProtKB-ARBA"/>
</dbReference>
<keyword evidence="3 10" id="KW-0328">Glycosyltransferase</keyword>
<keyword evidence="6 8" id="KW-1133">Transmembrane helix</keyword>
<feature type="transmembrane region" description="Helical" evidence="8">
    <location>
        <begin position="144"/>
        <end position="164"/>
    </location>
</feature>
<evidence type="ECO:0000256" key="5">
    <source>
        <dbReference type="ARBA" id="ARBA00022692"/>
    </source>
</evidence>
<dbReference type="GO" id="GO:0005886">
    <property type="term" value="C:plasma membrane"/>
    <property type="evidence" value="ECO:0007669"/>
    <property type="project" value="UniProtKB-SubCell"/>
</dbReference>
<dbReference type="GO" id="GO:0016763">
    <property type="term" value="F:pentosyltransferase activity"/>
    <property type="evidence" value="ECO:0007669"/>
    <property type="project" value="TreeGrafter"/>
</dbReference>
<sequence length="559" mass="62374">MSHPHHKLSLRFSSILLIIIAIAIPTRILNLGSREFWYDEVLSLLLSTGQKIAYQPPQDLPVVLADYTALLSLPPQSSIHDILETLKNLLRGLAGGEPHPPLFFLAQHLWLHLFGNGEVATRSLGALLSVVAIGSAYGLGRCLLGQQGGLLFAALIGINPYYIFHSLNVRMYNSLVLWAILSAWALLQLIDTQKSELKRQRFFSDNTKLLWSLLLIGSVAAGLMTFYFFAYWLLALAALVLFLDRQRWWLAGGCLSAGVFLTIPWVLWGTRQQLHNADLQRFSTATGIVETGLRHFQDVVETLGIHLVLGDWISSLPPVSATVAGGVSVLVLFACSISLWHQNQRRIVCIALLLGIFPLLLGLVVDIISGKFTISFGWGRSMIFILPGCLLLLTMWIERATGQWQRLTAALLLLLYLSTSIADLGTRHRRIFHQVADIIAQDSTTPTLVMMNSTAWGHVLRLAYYIPPTLPVMLLAQKSAQLAPALEKSLSSEPTQYQRILWLDSADPVWSPPSTDGERRQVRQVLDRQFQLEKTQQLVGTMKLDQFVAHLYQRSAPRA</sequence>
<feature type="transmembrane region" description="Helical" evidence="8">
    <location>
        <begin position="248"/>
        <end position="268"/>
    </location>
</feature>
<keyword evidence="7 8" id="KW-0472">Membrane</keyword>
<feature type="transmembrane region" description="Helical" evidence="8">
    <location>
        <begin position="171"/>
        <end position="190"/>
    </location>
</feature>
<evidence type="ECO:0000256" key="2">
    <source>
        <dbReference type="ARBA" id="ARBA00022475"/>
    </source>
</evidence>
<keyword evidence="5 8" id="KW-0812">Transmembrane</keyword>
<gene>
    <name evidence="10" type="ORF">KME25_05095</name>
</gene>
<dbReference type="Pfam" id="PF13231">
    <property type="entry name" value="PMT_2"/>
    <property type="match status" value="1"/>
</dbReference>
<feature type="transmembrane region" description="Helical" evidence="8">
    <location>
        <begin position="409"/>
        <end position="426"/>
    </location>
</feature>
<feature type="transmembrane region" description="Helical" evidence="8">
    <location>
        <begin position="319"/>
        <end position="340"/>
    </location>
</feature>
<evidence type="ECO:0000256" key="6">
    <source>
        <dbReference type="ARBA" id="ARBA00022989"/>
    </source>
</evidence>
<evidence type="ECO:0000313" key="11">
    <source>
        <dbReference type="Proteomes" id="UP000753908"/>
    </source>
</evidence>
<feature type="domain" description="Glycosyltransferase RgtA/B/C/D-like" evidence="9">
    <location>
        <begin position="99"/>
        <end position="268"/>
    </location>
</feature>
<evidence type="ECO:0000313" key="10">
    <source>
        <dbReference type="EMBL" id="MBW4543809.1"/>
    </source>
</evidence>
<comment type="subcellular location">
    <subcellularLocation>
        <location evidence="1">Cell membrane</location>
        <topology evidence="1">Multi-pass membrane protein</topology>
    </subcellularLocation>
</comment>
<comment type="caution">
    <text evidence="10">The sequence shown here is derived from an EMBL/GenBank/DDBJ whole genome shotgun (WGS) entry which is preliminary data.</text>
</comment>
<dbReference type="EC" id="2.4.-.-" evidence="10"/>
<dbReference type="AlphaFoldDB" id="A0A951U8E5"/>
<name>A0A951U8E5_9CYAN</name>
<dbReference type="PANTHER" id="PTHR33908:SF11">
    <property type="entry name" value="MEMBRANE PROTEIN"/>
    <property type="match status" value="1"/>
</dbReference>
<reference evidence="10" key="2">
    <citation type="journal article" date="2022" name="Microbiol. Resour. Announc.">
        <title>Metagenome Sequencing to Explore Phylogenomics of Terrestrial Cyanobacteria.</title>
        <authorList>
            <person name="Ward R.D."/>
            <person name="Stajich J.E."/>
            <person name="Johansen J.R."/>
            <person name="Huntemann M."/>
            <person name="Clum A."/>
            <person name="Foster B."/>
            <person name="Foster B."/>
            <person name="Roux S."/>
            <person name="Palaniappan K."/>
            <person name="Varghese N."/>
            <person name="Mukherjee S."/>
            <person name="Reddy T.B.K."/>
            <person name="Daum C."/>
            <person name="Copeland A."/>
            <person name="Chen I.A."/>
            <person name="Ivanova N.N."/>
            <person name="Kyrpides N.C."/>
            <person name="Shapiro N."/>
            <person name="Eloe-Fadrosh E.A."/>
            <person name="Pietrasiak N."/>
        </authorList>
    </citation>
    <scope>NUCLEOTIDE SEQUENCE</scope>
    <source>
        <strain evidence="10">CPER-KK1</strain>
    </source>
</reference>
<evidence type="ECO:0000256" key="3">
    <source>
        <dbReference type="ARBA" id="ARBA00022676"/>
    </source>
</evidence>
<accession>A0A951U8E5</accession>
<dbReference type="Proteomes" id="UP000753908">
    <property type="component" value="Unassembled WGS sequence"/>
</dbReference>
<dbReference type="PANTHER" id="PTHR33908">
    <property type="entry name" value="MANNOSYLTRANSFERASE YKCB-RELATED"/>
    <property type="match status" value="1"/>
</dbReference>
<feature type="transmembrane region" description="Helical" evidence="8">
    <location>
        <begin position="377"/>
        <end position="397"/>
    </location>
</feature>
<proteinExistence type="predicted"/>
<evidence type="ECO:0000256" key="8">
    <source>
        <dbReference type="SAM" id="Phobius"/>
    </source>
</evidence>
<evidence type="ECO:0000256" key="4">
    <source>
        <dbReference type="ARBA" id="ARBA00022679"/>
    </source>
</evidence>
<keyword evidence="2" id="KW-1003">Cell membrane</keyword>
<dbReference type="InterPro" id="IPR050297">
    <property type="entry name" value="LipidA_mod_glycosyltrf_83"/>
</dbReference>
<keyword evidence="4 10" id="KW-0808">Transferase</keyword>
<organism evidence="10 11">
    <name type="scientific">Symplocastrum torsivum CPER-KK1</name>
    <dbReference type="NCBI Taxonomy" id="450513"/>
    <lineage>
        <taxon>Bacteria</taxon>
        <taxon>Bacillati</taxon>
        <taxon>Cyanobacteriota</taxon>
        <taxon>Cyanophyceae</taxon>
        <taxon>Oscillatoriophycideae</taxon>
        <taxon>Oscillatoriales</taxon>
        <taxon>Microcoleaceae</taxon>
        <taxon>Symplocastrum</taxon>
    </lineage>
</organism>
<evidence type="ECO:0000256" key="1">
    <source>
        <dbReference type="ARBA" id="ARBA00004651"/>
    </source>
</evidence>
<feature type="transmembrane region" description="Helical" evidence="8">
    <location>
        <begin position="12"/>
        <end position="29"/>
    </location>
</feature>
<dbReference type="InterPro" id="IPR038731">
    <property type="entry name" value="RgtA/B/C-like"/>
</dbReference>
<feature type="transmembrane region" description="Helical" evidence="8">
    <location>
        <begin position="347"/>
        <end position="365"/>
    </location>
</feature>